<accession>A0A0D7X7P3</accession>
<dbReference type="AlphaFoldDB" id="A0A0D7X7P3"/>
<feature type="signal peptide" evidence="1">
    <location>
        <begin position="1"/>
        <end position="23"/>
    </location>
</feature>
<dbReference type="EMBL" id="JTHP01000001">
    <property type="protein sequence ID" value="KJD47431.1"/>
    <property type="molecule type" value="Genomic_DNA"/>
</dbReference>
<reference evidence="2 3" key="1">
    <citation type="submission" date="2014-11" db="EMBL/GenBank/DDBJ databases">
        <title>Draft Genome Sequences of Paenibacillus polymyxa NRRL B-30509 and Paenibacillus terrae NRRL B-30644, Strains from a Poultry Environment that Produce Tridecaptin A and Paenicidins.</title>
        <authorList>
            <person name="van Belkum M.J."/>
            <person name="Lohans C.T."/>
            <person name="Vederas J.C."/>
        </authorList>
    </citation>
    <scope>NUCLEOTIDE SEQUENCE [LARGE SCALE GENOMIC DNA]</scope>
    <source>
        <strain evidence="2 3">NRRL B-30644</strain>
    </source>
</reference>
<protein>
    <submittedName>
        <fullName evidence="2">Uncharacterized protein</fullName>
    </submittedName>
</protein>
<dbReference type="PATRIC" id="fig|159743.3.peg.62"/>
<evidence type="ECO:0000313" key="2">
    <source>
        <dbReference type="EMBL" id="KJD47431.1"/>
    </source>
</evidence>
<name>A0A0D7X7P3_9BACL</name>
<comment type="caution">
    <text evidence="2">The sequence shown here is derived from an EMBL/GenBank/DDBJ whole genome shotgun (WGS) entry which is preliminary data.</text>
</comment>
<dbReference type="Proteomes" id="UP000032534">
    <property type="component" value="Unassembled WGS sequence"/>
</dbReference>
<gene>
    <name evidence="2" type="ORF">QD47_00280</name>
</gene>
<organism evidence="2 3">
    <name type="scientific">Paenibacillus terrae</name>
    <dbReference type="NCBI Taxonomy" id="159743"/>
    <lineage>
        <taxon>Bacteria</taxon>
        <taxon>Bacillati</taxon>
        <taxon>Bacillota</taxon>
        <taxon>Bacilli</taxon>
        <taxon>Bacillales</taxon>
        <taxon>Paenibacillaceae</taxon>
        <taxon>Paenibacillus</taxon>
    </lineage>
</organism>
<feature type="chain" id="PRO_5002326165" evidence="1">
    <location>
        <begin position="24"/>
        <end position="169"/>
    </location>
</feature>
<keyword evidence="1" id="KW-0732">Signal</keyword>
<proteinExistence type="predicted"/>
<evidence type="ECO:0000256" key="1">
    <source>
        <dbReference type="SAM" id="SignalP"/>
    </source>
</evidence>
<dbReference type="RefSeq" id="WP_044644223.1">
    <property type="nucleotide sequence ID" value="NZ_JTHP01000001.1"/>
</dbReference>
<sequence length="169" mass="18552">MKKIAIIISALLLFVVGTPNIYAAQNDAAVPHPDKISANISTTASQDAGTTTTNDHVITRQRSRDVFNDTFDRKDPVSRFVLDRGYGHLEIYVKNKGNSTITFSLVHTDSGKQYITKRVGAGGELSWKSLDSFSQGLRSGNYEIQWRAGGDVVRVSTWGVSGQYPKDIS</sequence>
<keyword evidence="3" id="KW-1185">Reference proteome</keyword>
<evidence type="ECO:0000313" key="3">
    <source>
        <dbReference type="Proteomes" id="UP000032534"/>
    </source>
</evidence>